<dbReference type="PANTHER" id="PTHR42760">
    <property type="entry name" value="SHORT-CHAIN DEHYDROGENASES/REDUCTASES FAMILY MEMBER"/>
    <property type="match status" value="1"/>
</dbReference>
<dbReference type="SUPFAM" id="SSF51735">
    <property type="entry name" value="NAD(P)-binding Rossmann-fold domains"/>
    <property type="match status" value="1"/>
</dbReference>
<evidence type="ECO:0000259" key="2">
    <source>
        <dbReference type="SMART" id="SM00822"/>
    </source>
</evidence>
<dbReference type="InterPro" id="IPR002347">
    <property type="entry name" value="SDR_fam"/>
</dbReference>
<evidence type="ECO:0000256" key="1">
    <source>
        <dbReference type="ARBA" id="ARBA00006484"/>
    </source>
</evidence>
<dbReference type="Proteomes" id="UP000759443">
    <property type="component" value="Unassembled WGS sequence"/>
</dbReference>
<accession>A0ABS4DVC4</accession>
<dbReference type="InterPro" id="IPR036291">
    <property type="entry name" value="NAD(P)-bd_dom_sf"/>
</dbReference>
<dbReference type="PANTHER" id="PTHR42760:SF123">
    <property type="entry name" value="OXIDOREDUCTASE"/>
    <property type="match status" value="1"/>
</dbReference>
<dbReference type="PRINTS" id="PR00080">
    <property type="entry name" value="SDRFAMILY"/>
</dbReference>
<protein>
    <submittedName>
        <fullName evidence="3">NAD(P)-dependent dehydrogenase (Short-subunit alcohol dehydrogenase family)</fullName>
    </submittedName>
</protein>
<proteinExistence type="inferred from homology"/>
<dbReference type="EMBL" id="JAGGJU010000002">
    <property type="protein sequence ID" value="MBP1849648.1"/>
    <property type="molecule type" value="Genomic_DNA"/>
</dbReference>
<dbReference type="Pfam" id="PF13561">
    <property type="entry name" value="adh_short_C2"/>
    <property type="match status" value="1"/>
</dbReference>
<name>A0ABS4DVC4_9HYPH</name>
<feature type="domain" description="Ketoreductase" evidence="2">
    <location>
        <begin position="8"/>
        <end position="189"/>
    </location>
</feature>
<organism evidence="3 4">
    <name type="scientific">Rhizobium halophytocola</name>
    <dbReference type="NCBI Taxonomy" id="735519"/>
    <lineage>
        <taxon>Bacteria</taxon>
        <taxon>Pseudomonadati</taxon>
        <taxon>Pseudomonadota</taxon>
        <taxon>Alphaproteobacteria</taxon>
        <taxon>Hyphomicrobiales</taxon>
        <taxon>Rhizobiaceae</taxon>
        <taxon>Rhizobium/Agrobacterium group</taxon>
        <taxon>Rhizobium</taxon>
    </lineage>
</organism>
<dbReference type="InterPro" id="IPR020904">
    <property type="entry name" value="Sc_DH/Rdtase_CS"/>
</dbReference>
<dbReference type="InterPro" id="IPR057326">
    <property type="entry name" value="KR_dom"/>
</dbReference>
<comment type="similarity">
    <text evidence="1">Belongs to the short-chain dehydrogenases/reductases (SDR) family.</text>
</comment>
<sequence length="251" mass="25758">MGENATQKAVAITGGASGIGLATARLLIERGWTVWLLDLKQAALDEACADLGMDPGFGLVCNVSDEASVEAAIAQLGATGLAGVVNSAGIGFDQPAMTTSVADFRRVLDINLIGSFIVCKAAARFWTARGETGSIVNISSISGLCGNKGRAAYGASKGGINVMTMIMANELGPSGVRVNAVAPGPIDTPLARAVHTDDVRRQWHDRVPLRRYGQPEEVAGAVAFLLSDDAAYVNGQVLAVDGGFVTAGLSA</sequence>
<dbReference type="CDD" id="cd05233">
    <property type="entry name" value="SDR_c"/>
    <property type="match status" value="1"/>
</dbReference>
<evidence type="ECO:0000313" key="4">
    <source>
        <dbReference type="Proteomes" id="UP000759443"/>
    </source>
</evidence>
<keyword evidence="4" id="KW-1185">Reference proteome</keyword>
<dbReference type="SMART" id="SM00822">
    <property type="entry name" value="PKS_KR"/>
    <property type="match status" value="1"/>
</dbReference>
<dbReference type="Gene3D" id="3.40.50.720">
    <property type="entry name" value="NAD(P)-binding Rossmann-like Domain"/>
    <property type="match status" value="1"/>
</dbReference>
<evidence type="ECO:0000313" key="3">
    <source>
        <dbReference type="EMBL" id="MBP1849648.1"/>
    </source>
</evidence>
<dbReference type="RefSeq" id="WP_209942876.1">
    <property type="nucleotide sequence ID" value="NZ_JAGGJU010000002.1"/>
</dbReference>
<gene>
    <name evidence="3" type="ORF">J2Z17_001069</name>
</gene>
<comment type="caution">
    <text evidence="3">The sequence shown here is derived from an EMBL/GenBank/DDBJ whole genome shotgun (WGS) entry which is preliminary data.</text>
</comment>
<dbReference type="PRINTS" id="PR00081">
    <property type="entry name" value="GDHRDH"/>
</dbReference>
<dbReference type="PROSITE" id="PS00061">
    <property type="entry name" value="ADH_SHORT"/>
    <property type="match status" value="1"/>
</dbReference>
<reference evidence="3 4" key="1">
    <citation type="submission" date="2021-03" db="EMBL/GenBank/DDBJ databases">
        <title>Genomic Encyclopedia of Type Strains, Phase IV (KMG-IV): sequencing the most valuable type-strain genomes for metagenomic binning, comparative biology and taxonomic classification.</title>
        <authorList>
            <person name="Goeker M."/>
        </authorList>
    </citation>
    <scope>NUCLEOTIDE SEQUENCE [LARGE SCALE GENOMIC DNA]</scope>
    <source>
        <strain evidence="3 4">DSM 21600</strain>
    </source>
</reference>